<dbReference type="Proteomes" id="UP000603434">
    <property type="component" value="Unassembled WGS sequence"/>
</dbReference>
<dbReference type="PANTHER" id="PTHR32063">
    <property type="match status" value="1"/>
</dbReference>
<feature type="transmembrane region" description="Helical" evidence="1">
    <location>
        <begin position="552"/>
        <end position="577"/>
    </location>
</feature>
<evidence type="ECO:0000313" key="3">
    <source>
        <dbReference type="Proteomes" id="UP000603434"/>
    </source>
</evidence>
<feature type="transmembrane region" description="Helical" evidence="1">
    <location>
        <begin position="20"/>
        <end position="39"/>
    </location>
</feature>
<evidence type="ECO:0000313" key="2">
    <source>
        <dbReference type="EMBL" id="MBC8362336.1"/>
    </source>
</evidence>
<keyword evidence="1" id="KW-0812">Transmembrane</keyword>
<dbReference type="Gene3D" id="1.20.1640.10">
    <property type="entry name" value="Multidrug efflux transporter AcrB transmembrane domain"/>
    <property type="match status" value="2"/>
</dbReference>
<dbReference type="InterPro" id="IPR027463">
    <property type="entry name" value="AcrB_DN_DC_subdom"/>
</dbReference>
<feature type="transmembrane region" description="Helical" evidence="1">
    <location>
        <begin position="968"/>
        <end position="992"/>
    </location>
</feature>
<feature type="transmembrane region" description="Helical" evidence="1">
    <location>
        <begin position="1039"/>
        <end position="1065"/>
    </location>
</feature>
<dbReference type="InterPro" id="IPR001036">
    <property type="entry name" value="Acrflvin-R"/>
</dbReference>
<dbReference type="GO" id="GO:0042910">
    <property type="term" value="F:xenobiotic transmembrane transporter activity"/>
    <property type="evidence" value="ECO:0007669"/>
    <property type="project" value="TreeGrafter"/>
</dbReference>
<feature type="transmembrane region" description="Helical" evidence="1">
    <location>
        <begin position="358"/>
        <end position="377"/>
    </location>
</feature>
<organism evidence="2 3">
    <name type="scientific">Candidatus Desulfatibia profunda</name>
    <dbReference type="NCBI Taxonomy" id="2841695"/>
    <lineage>
        <taxon>Bacteria</taxon>
        <taxon>Pseudomonadati</taxon>
        <taxon>Thermodesulfobacteriota</taxon>
        <taxon>Desulfobacteria</taxon>
        <taxon>Desulfobacterales</taxon>
        <taxon>Desulfobacterales incertae sedis</taxon>
        <taxon>Candidatus Desulfatibia</taxon>
    </lineage>
</organism>
<feature type="transmembrane region" description="Helical" evidence="1">
    <location>
        <begin position="490"/>
        <end position="512"/>
    </location>
</feature>
<protein>
    <submittedName>
        <fullName evidence="2">Efflux RND transporter permease subunit</fullName>
    </submittedName>
</protein>
<dbReference type="GO" id="GO:0005886">
    <property type="term" value="C:plasma membrane"/>
    <property type="evidence" value="ECO:0007669"/>
    <property type="project" value="TreeGrafter"/>
</dbReference>
<dbReference type="SUPFAM" id="SSF82866">
    <property type="entry name" value="Multidrug efflux transporter AcrB transmembrane domain"/>
    <property type="match status" value="2"/>
</dbReference>
<dbReference type="Gene3D" id="3.30.70.1430">
    <property type="entry name" value="Multidrug efflux transporter AcrB pore domain"/>
    <property type="match status" value="2"/>
</dbReference>
<dbReference type="SUPFAM" id="SSF82714">
    <property type="entry name" value="Multidrug efflux transporter AcrB TolC docking domain, DN and DC subdomains"/>
    <property type="match status" value="2"/>
</dbReference>
<keyword evidence="1" id="KW-0472">Membrane</keyword>
<feature type="transmembrane region" description="Helical" evidence="1">
    <location>
        <begin position="410"/>
        <end position="430"/>
    </location>
</feature>
<keyword evidence="1" id="KW-1133">Transmembrane helix</keyword>
<dbReference type="AlphaFoldDB" id="A0A8J6NS94"/>
<dbReference type="Gene3D" id="3.30.70.1440">
    <property type="entry name" value="Multidrug efflux transporter AcrB pore domain"/>
    <property type="match status" value="1"/>
</dbReference>
<proteinExistence type="predicted"/>
<evidence type="ECO:0000256" key="1">
    <source>
        <dbReference type="SAM" id="Phobius"/>
    </source>
</evidence>
<sequence>MTAKSGPAGKMAQFFIDSKLTPLIVIASILLGIAAVIALPREEEPQIIVPMIDIFVRMPGASAQEVEQRVTSPMEKLLWEIPGVEYIYSTSSPGMCLTVVRFYVGQDEEKSIVRLQSKLLANYDRIPWAVTPPLVKPRYIDDVPILALTFWSQDADGYTLRRVAAEVENIVKREPNASITGLIGGQNRQVEVRLDPVRLAAYGLDIDKVTAMVCAANQESDAGSFPSLSGQILVHTGGFLKDSADVGNVVVNVHNGRPVYLRDVAEIVDGPREPDQYVFFGPGPAAGEKGLAPHAPPKGAYPAVTLTVAKRKGTNAIAVARRVLARLDDARGTVVPDNIHVTVTRHYGETAKEKSDELLWHMLIAVVSVTILILLTLGIRESGVVACAIPVTLALTLAVFYLHGYTLNRITLFALIFSIGILVDDAIVVVENIVRHFRLAENRGRPKFSVAVEAVDEVGNPTILATLAVIAAILPMAFVGGLMGPYMRPIPVGAAAAMVFSLLVAFSVTPWASLHLIRHQAPAEGRPEGHHTEDKATRLYRRVMEPLIHRPLLRWSFLLGVAGLLLAACTLVAIGLVRVKMLPFDNKSEFQVILDMPESATLEETAAAALEMGDFLKTVNEVVDYQVYVGTSGPYNFNGLVRHYYLRRGPQLADIQVNLAAKGLRKQQSHEIAKRVRPALKAIADRYNARVKVAEVPPGPPVLATLVAEIYGPDYARQRDIALKVRDIFEQTPGVVDVDWYMEESQERFDLEVDQEKAALHGIQVARISRVLEIFLSGKQVGLLHRPREKEDVPIELRAPLKYRSGIDRLMEIKLAAADGNLVPLSALVKSRRTDLDRSIYHKNLMPVVYVIGDVAGVKESPVYAILEMRKTIAALEIPEGYQIAQHTAGLPQSDRRFAMKWDGEWHITYEVFRDLGIAFGAVLLLIFVLVVGWFQSFSTPLVIMAAIPFSLIGILPAHWLMGAFFTATSMIGFIAGAGIVVRNSIILVDFIELRIAQGMPLDLAVIDAGAVRFRPMMLTAAAVVVGASVILFDPIFQGLAISLMAGEVASLLFSRMTVPILYFLDKRWEAAHRHPASPGYAGQAGNS</sequence>
<dbReference type="SUPFAM" id="SSF82693">
    <property type="entry name" value="Multidrug efflux transporter AcrB pore domain, PN1, PN2, PC1 and PC2 subdomains"/>
    <property type="match status" value="3"/>
</dbReference>
<reference evidence="2 3" key="1">
    <citation type="submission" date="2020-08" db="EMBL/GenBank/DDBJ databases">
        <title>Bridging the membrane lipid divide: bacteria of the FCB group superphylum have the potential to synthesize archaeal ether lipids.</title>
        <authorList>
            <person name="Villanueva L."/>
            <person name="Von Meijenfeldt F.A.B."/>
            <person name="Westbye A.B."/>
            <person name="Yadav S."/>
            <person name="Hopmans E.C."/>
            <person name="Dutilh B.E."/>
            <person name="Sinninghe Damste J.S."/>
        </authorList>
    </citation>
    <scope>NUCLEOTIDE SEQUENCE [LARGE SCALE GENOMIC DNA]</scope>
    <source>
        <strain evidence="2">NIOZ-UU30</strain>
    </source>
</reference>
<feature type="transmembrane region" description="Helical" evidence="1">
    <location>
        <begin position="1012"/>
        <end position="1033"/>
    </location>
</feature>
<dbReference type="Gene3D" id="3.30.70.1320">
    <property type="entry name" value="Multidrug efflux transporter AcrB pore domain like"/>
    <property type="match status" value="1"/>
</dbReference>
<dbReference type="Gene3D" id="3.30.2090.10">
    <property type="entry name" value="Multidrug efflux transporter AcrB TolC docking domain, DN and DC subdomains"/>
    <property type="match status" value="2"/>
</dbReference>
<dbReference type="PANTHER" id="PTHR32063:SF16">
    <property type="entry name" value="CATION EFFLUX SYSTEM (ACRB_ACRD_ACRF FAMILY)"/>
    <property type="match status" value="1"/>
</dbReference>
<accession>A0A8J6NS94</accession>
<dbReference type="Pfam" id="PF00873">
    <property type="entry name" value="ACR_tran"/>
    <property type="match status" value="1"/>
</dbReference>
<feature type="transmembrane region" description="Helical" evidence="1">
    <location>
        <begin position="916"/>
        <end position="935"/>
    </location>
</feature>
<feature type="transmembrane region" description="Helical" evidence="1">
    <location>
        <begin position="384"/>
        <end position="404"/>
    </location>
</feature>
<comment type="caution">
    <text evidence="2">The sequence shown here is derived from an EMBL/GenBank/DDBJ whole genome shotgun (WGS) entry which is preliminary data.</text>
</comment>
<dbReference type="PRINTS" id="PR00702">
    <property type="entry name" value="ACRIFLAVINRP"/>
</dbReference>
<feature type="transmembrane region" description="Helical" evidence="1">
    <location>
        <begin position="463"/>
        <end position="484"/>
    </location>
</feature>
<name>A0A8J6NS94_9BACT</name>
<gene>
    <name evidence="2" type="ORF">H8E23_13170</name>
</gene>
<dbReference type="EMBL" id="JACNJH010000182">
    <property type="protein sequence ID" value="MBC8362336.1"/>
    <property type="molecule type" value="Genomic_DNA"/>
</dbReference>